<dbReference type="GO" id="GO:0006629">
    <property type="term" value="P:lipid metabolic process"/>
    <property type="evidence" value="ECO:0007669"/>
    <property type="project" value="InterPro"/>
</dbReference>
<dbReference type="AlphaFoldDB" id="A0A4P7C3G9"/>
<accession>A0A4P7C3G9</accession>
<dbReference type="Pfam" id="PF04608">
    <property type="entry name" value="PgpA"/>
    <property type="match status" value="1"/>
</dbReference>
<dbReference type="InterPro" id="IPR007686">
    <property type="entry name" value="YutG/PgpA"/>
</dbReference>
<dbReference type="Proteomes" id="UP000294325">
    <property type="component" value="Chromosome"/>
</dbReference>
<keyword evidence="1" id="KW-0472">Membrane</keyword>
<dbReference type="PANTHER" id="PTHR36305:SF1">
    <property type="entry name" value="PHOSPHATIDYLGLYCEROPHOSPHATASE A"/>
    <property type="match status" value="1"/>
</dbReference>
<keyword evidence="1" id="KW-0812">Transmembrane</keyword>
<dbReference type="GO" id="GO:0008962">
    <property type="term" value="F:phosphatidylglycerophosphatase activity"/>
    <property type="evidence" value="ECO:0007669"/>
    <property type="project" value="InterPro"/>
</dbReference>
<feature type="transmembrane region" description="Helical" evidence="1">
    <location>
        <begin position="170"/>
        <end position="187"/>
    </location>
</feature>
<dbReference type="PANTHER" id="PTHR36305">
    <property type="entry name" value="PHOSPHATIDYLGLYCEROPHOSPHATASE A"/>
    <property type="match status" value="1"/>
</dbReference>
<keyword evidence="1" id="KW-1133">Transmembrane helix</keyword>
<keyword evidence="4" id="KW-1185">Reference proteome</keyword>
<dbReference type="OrthoDB" id="6162625at2"/>
<dbReference type="InterPro" id="IPR036681">
    <property type="entry name" value="PgpA-like_sf"/>
</dbReference>
<evidence type="ECO:0000313" key="4">
    <source>
        <dbReference type="Proteomes" id="UP000294325"/>
    </source>
</evidence>
<dbReference type="EMBL" id="CP038033">
    <property type="protein sequence ID" value="QBQ55342.1"/>
    <property type="molecule type" value="Genomic_DNA"/>
</dbReference>
<feature type="transmembrane region" description="Helical" evidence="1">
    <location>
        <begin position="80"/>
        <end position="100"/>
    </location>
</feature>
<gene>
    <name evidence="3" type="ORF">E3U44_13105</name>
</gene>
<dbReference type="KEGG" id="nwr:E3U44_13105"/>
<protein>
    <submittedName>
        <fullName evidence="3">Phosphatidylglycerophosphatase A</fullName>
    </submittedName>
</protein>
<proteinExistence type="predicted"/>
<evidence type="ECO:0000256" key="1">
    <source>
        <dbReference type="SAM" id="Phobius"/>
    </source>
</evidence>
<dbReference type="SUPFAM" id="SSF101307">
    <property type="entry name" value="YutG-like"/>
    <property type="match status" value="1"/>
</dbReference>
<sequence length="199" mass="21853">MKGTSRRWIIFAVTIAPVTITCGLAFFVSIHAIPSSTLAGLMGYLAIGLGLGYISYFPGTAGALLGIIIALALDRLRPWMQLLTTVVLVALAVPICEYGAREYQGSDKARIVADEALTFPVATVALPVRYHPALLAGVFIISRVLDSLKPPPARAVEKLPGGIGIVYDDVVVNAWTLLFGLIGWEWYHRRWRNMRYRNR</sequence>
<feature type="transmembrane region" description="Helical" evidence="1">
    <location>
        <begin position="53"/>
        <end position="73"/>
    </location>
</feature>
<name>A0A4P7C3G9_9GAMM</name>
<reference evidence="3 4" key="1">
    <citation type="submission" date="2019-03" db="EMBL/GenBank/DDBJ databases">
        <title>The genome sequence of Nitrosococcus wardiae strain D1FHST reveals the archetypal metabolic capacity of ammonia-oxidizing Gammaproteobacteria.</title>
        <authorList>
            <person name="Wang L."/>
            <person name="Lim C.K."/>
            <person name="Hanson T.E."/>
            <person name="Dang H."/>
            <person name="Klotz M.G."/>
        </authorList>
    </citation>
    <scope>NUCLEOTIDE SEQUENCE [LARGE SCALE GENOMIC DNA]</scope>
    <source>
        <strain evidence="3 4">D1FHS</strain>
    </source>
</reference>
<feature type="transmembrane region" description="Helical" evidence="1">
    <location>
        <begin position="9"/>
        <end position="33"/>
    </location>
</feature>
<feature type="domain" description="YutG/PgpA" evidence="2">
    <location>
        <begin position="45"/>
        <end position="178"/>
    </location>
</feature>
<evidence type="ECO:0000259" key="2">
    <source>
        <dbReference type="Pfam" id="PF04608"/>
    </source>
</evidence>
<organism evidence="3 4">
    <name type="scientific">Nitrosococcus wardiae</name>
    <dbReference type="NCBI Taxonomy" id="1814290"/>
    <lineage>
        <taxon>Bacteria</taxon>
        <taxon>Pseudomonadati</taxon>
        <taxon>Pseudomonadota</taxon>
        <taxon>Gammaproteobacteria</taxon>
        <taxon>Chromatiales</taxon>
        <taxon>Chromatiaceae</taxon>
        <taxon>Nitrosococcus</taxon>
    </lineage>
</organism>
<dbReference type="InterPro" id="IPR026037">
    <property type="entry name" value="PgpA"/>
</dbReference>
<evidence type="ECO:0000313" key="3">
    <source>
        <dbReference type="EMBL" id="QBQ55342.1"/>
    </source>
</evidence>